<evidence type="ECO:0000313" key="2">
    <source>
        <dbReference type="Proteomes" id="UP000298615"/>
    </source>
</evidence>
<reference evidence="1 2" key="1">
    <citation type="submission" date="2019-04" db="EMBL/GenBank/DDBJ databases">
        <title>Vagococcus sp. nov., isolated from faeces of yaks (Bos grunniens).</title>
        <authorList>
            <person name="Ge Y."/>
        </authorList>
    </citation>
    <scope>NUCLEOTIDE SEQUENCE [LARGE SCALE GENOMIC DNA]</scope>
    <source>
        <strain evidence="1 2">MN-17</strain>
    </source>
</reference>
<organism evidence="1 2">
    <name type="scientific">Vagococcus zengguangii</name>
    <dbReference type="NCBI Taxonomy" id="2571750"/>
    <lineage>
        <taxon>Bacteria</taxon>
        <taxon>Bacillati</taxon>
        <taxon>Bacillota</taxon>
        <taxon>Bacilli</taxon>
        <taxon>Lactobacillales</taxon>
        <taxon>Enterococcaceae</taxon>
        <taxon>Vagococcus</taxon>
    </lineage>
</organism>
<dbReference type="EMBL" id="CP039712">
    <property type="protein sequence ID" value="QCI86439.1"/>
    <property type="molecule type" value="Genomic_DNA"/>
</dbReference>
<dbReference type="RefSeq" id="WP_136953270.1">
    <property type="nucleotide sequence ID" value="NZ_CP039712.1"/>
</dbReference>
<dbReference type="Proteomes" id="UP000298615">
    <property type="component" value="Chromosome"/>
</dbReference>
<name>A0A4D7CQU7_9ENTE</name>
<keyword evidence="2" id="KW-1185">Reference proteome</keyword>
<evidence type="ECO:0000313" key="1">
    <source>
        <dbReference type="EMBL" id="QCI86439.1"/>
    </source>
</evidence>
<protein>
    <submittedName>
        <fullName evidence="1">Sulfite exporter TauE/SafE family protein</fullName>
    </submittedName>
</protein>
<dbReference type="PANTHER" id="PTHR43483">
    <property type="entry name" value="MEMBRANE TRANSPORTER PROTEIN HI_0806-RELATED"/>
    <property type="match status" value="1"/>
</dbReference>
<proteinExistence type="predicted"/>
<accession>A0A4D7CQU7</accession>
<sequence length="293" mass="30946">MVVALLSILGLLTVYFLYYFIVDLIKSRGNWGHGNLLVATVVGAITDFLDTLGIGSFAPTALLFQLTKFFKNDKELPGTLNAGHTVPVVFEAFLFITAVKVEPLTLFSLIGAAVVGSFFGSKFVAKLPEKKVQLVMGVALVLTAVLMLLKQVGLLDALGTDNTATGLAGFKLVIGVVCNFVLGALMTAGVGLYAPCMAMVSLLGMNPQIAFPIMMGSCAGLMPVAGVNFIKSNTYSRKGTLGLTIGGVIGVTIAFKLVKSMDMSTLTWVIIAVVIYTGISYFLKGIKKDQVVA</sequence>
<gene>
    <name evidence="1" type="ORF">FA707_05425</name>
</gene>
<dbReference type="OrthoDB" id="357960at2"/>
<dbReference type="PANTHER" id="PTHR43483:SF3">
    <property type="entry name" value="MEMBRANE TRANSPORTER PROTEIN HI_0806-RELATED"/>
    <property type="match status" value="1"/>
</dbReference>
<dbReference type="KEGG" id="vao:FA707_05425"/>
<dbReference type="AlphaFoldDB" id="A0A4D7CQU7"/>